<evidence type="ECO:0000313" key="1">
    <source>
        <dbReference type="EMBL" id="CAK9053660.1"/>
    </source>
</evidence>
<dbReference type="Proteomes" id="UP001642464">
    <property type="component" value="Unassembled WGS sequence"/>
</dbReference>
<dbReference type="EMBL" id="CAXAMM010023459">
    <property type="protein sequence ID" value="CAK9053660.1"/>
    <property type="molecule type" value="Genomic_DNA"/>
</dbReference>
<evidence type="ECO:0000313" key="2">
    <source>
        <dbReference type="Proteomes" id="UP001642464"/>
    </source>
</evidence>
<reference evidence="1 2" key="1">
    <citation type="submission" date="2024-02" db="EMBL/GenBank/DDBJ databases">
        <authorList>
            <person name="Chen Y."/>
            <person name="Shah S."/>
            <person name="Dougan E. K."/>
            <person name="Thang M."/>
            <person name="Chan C."/>
        </authorList>
    </citation>
    <scope>NUCLEOTIDE SEQUENCE [LARGE SCALE GENOMIC DNA]</scope>
</reference>
<sequence length="522" mass="59079">MALRHFGSRNEDEEAETDQAKIMLMINHFIFARYRYPHRKVLDGVTPFVAIEYLNYICSKHVSLHRPSLKLIMNYEFQMRKEVMEEVNQGSTLICFAYNNKQEGCQGGCGRVHACRICLDPTRPMHERPDNKECFTCLLVANVTRDFTKCLQDLASKRGIRILADEFDILRDPQHDLLQDGLRQKILTALQRGPKLDKVNKSNSMVELCMQAITIALQLGIPFILEHPEDLGSTARWGEEIRPASIWQLLPIRNWVELQQVFTGAFYQCEFGAPSPKSTRLLTSIQAVVDDIFPGLPTFSTRSQYQGPLPGHCQCGRVHATLIRKTAEGEFATSAAAAYPPQMDREVNMEVMNMEVVAPQILVQILGAITGKVKGTILVNVMGTAVVEADLVKREAFWEEVTAFVDGMSKKERLTLMAELALGRHSSSPFGGKTDEIRGRLGEKVRELGLEPGRKGGDRDTEIAFRRLKAWSELLDNGDWRLERPGEELRENYLSAQEHMGKVKEHVEKDVKKGCLDVRCCF</sequence>
<comment type="caution">
    <text evidence="1">The sequence shown here is derived from an EMBL/GenBank/DDBJ whole genome shotgun (WGS) entry which is preliminary data.</text>
</comment>
<proteinExistence type="predicted"/>
<organism evidence="1 2">
    <name type="scientific">Durusdinium trenchii</name>
    <dbReference type="NCBI Taxonomy" id="1381693"/>
    <lineage>
        <taxon>Eukaryota</taxon>
        <taxon>Sar</taxon>
        <taxon>Alveolata</taxon>
        <taxon>Dinophyceae</taxon>
        <taxon>Suessiales</taxon>
        <taxon>Symbiodiniaceae</taxon>
        <taxon>Durusdinium</taxon>
    </lineage>
</organism>
<name>A0ABP0MUF8_9DINO</name>
<accession>A0ABP0MUF8</accession>
<gene>
    <name evidence="1" type="ORF">SCF082_LOCUS29218</name>
</gene>
<keyword evidence="2" id="KW-1185">Reference proteome</keyword>
<protein>
    <submittedName>
        <fullName evidence="1">Uncharacterized protein</fullName>
    </submittedName>
</protein>